<dbReference type="PANTHER" id="PTHR39169">
    <property type="match status" value="1"/>
</dbReference>
<keyword evidence="1" id="KW-0503">Monooxygenase</keyword>
<dbReference type="Proteomes" id="UP000494269">
    <property type="component" value="Unassembled WGS sequence"/>
</dbReference>
<dbReference type="Gene3D" id="3.30.70.100">
    <property type="match status" value="1"/>
</dbReference>
<dbReference type="EMBL" id="CADIJQ010000001">
    <property type="protein sequence ID" value="CAB3665258.1"/>
    <property type="molecule type" value="Genomic_DNA"/>
</dbReference>
<name>A0A6S6Z828_9BURK</name>
<keyword evidence="2" id="KW-1185">Reference proteome</keyword>
<keyword evidence="1" id="KW-0560">Oxidoreductase</keyword>
<dbReference type="Pfam" id="PF08803">
    <property type="entry name" value="ydhR"/>
    <property type="match status" value="1"/>
</dbReference>
<dbReference type="InterPro" id="IPR014910">
    <property type="entry name" value="YdhR"/>
</dbReference>
<dbReference type="GO" id="GO:0004497">
    <property type="term" value="F:monooxygenase activity"/>
    <property type="evidence" value="ECO:0007669"/>
    <property type="project" value="UniProtKB-KW"/>
</dbReference>
<evidence type="ECO:0000313" key="1">
    <source>
        <dbReference type="EMBL" id="CAB3665258.1"/>
    </source>
</evidence>
<accession>A0A6S6Z828</accession>
<organism evidence="1 2">
    <name type="scientific">Achromobacter kerstersii</name>
    <dbReference type="NCBI Taxonomy" id="1353890"/>
    <lineage>
        <taxon>Bacteria</taxon>
        <taxon>Pseudomonadati</taxon>
        <taxon>Pseudomonadota</taxon>
        <taxon>Betaproteobacteria</taxon>
        <taxon>Burkholderiales</taxon>
        <taxon>Alcaligenaceae</taxon>
        <taxon>Achromobacter</taxon>
    </lineage>
</organism>
<gene>
    <name evidence="1" type="primary">ydhR</name>
    <name evidence="1" type="ORF">LMG3441_00778</name>
</gene>
<dbReference type="AlphaFoldDB" id="A0A6S6Z828"/>
<dbReference type="SUPFAM" id="SSF54909">
    <property type="entry name" value="Dimeric alpha+beta barrel"/>
    <property type="match status" value="1"/>
</dbReference>
<dbReference type="PANTHER" id="PTHR39169:SF1">
    <property type="entry name" value="MONOOXYGENASE YDHR-RELATED"/>
    <property type="match status" value="1"/>
</dbReference>
<dbReference type="RefSeq" id="WP_175168861.1">
    <property type="nucleotide sequence ID" value="NZ_CADIJQ010000001.1"/>
</dbReference>
<reference evidence="1 2" key="1">
    <citation type="submission" date="2020-04" db="EMBL/GenBank/DDBJ databases">
        <authorList>
            <person name="De Canck E."/>
        </authorList>
    </citation>
    <scope>NUCLEOTIDE SEQUENCE [LARGE SCALE GENOMIC DNA]</scope>
    <source>
        <strain evidence="1 2">LMG 3441</strain>
    </source>
</reference>
<dbReference type="InterPro" id="IPR011008">
    <property type="entry name" value="Dimeric_a/b-barrel"/>
</dbReference>
<sequence length="101" mass="11282">MTFALLQVDFPFSGPWGQGLEGISHDLAADIASEPGLRWKIWTECQDQRVAGGLYLFESHAFAEKYLLKHSKRLADFGVQDLRAIIFDVNDALTAMTRGPI</sequence>
<dbReference type="NCBIfam" id="NF008333">
    <property type="entry name" value="PRK11118.1"/>
    <property type="match status" value="1"/>
</dbReference>
<dbReference type="EC" id="1.-.-.-" evidence="1"/>
<evidence type="ECO:0000313" key="2">
    <source>
        <dbReference type="Proteomes" id="UP000494269"/>
    </source>
</evidence>
<protein>
    <submittedName>
        <fullName evidence="1">Monooxygenase YdhR</fullName>
        <ecNumber evidence="1">1.-.-.-</ecNumber>
    </submittedName>
</protein>
<proteinExistence type="predicted"/>